<feature type="region of interest" description="Disordered" evidence="12">
    <location>
        <begin position="669"/>
        <end position="761"/>
    </location>
</feature>
<feature type="chain" id="PRO_5025417310" description="ABC transporter domain-containing protein" evidence="14">
    <location>
        <begin position="20"/>
        <end position="1096"/>
    </location>
</feature>
<dbReference type="Proteomes" id="UP000799438">
    <property type="component" value="Unassembled WGS sequence"/>
</dbReference>
<reference evidence="16" key="1">
    <citation type="journal article" date="2020" name="Stud. Mycol.">
        <title>101 Dothideomycetes genomes: a test case for predicting lifestyles and emergence of pathogens.</title>
        <authorList>
            <person name="Haridas S."/>
            <person name="Albert R."/>
            <person name="Binder M."/>
            <person name="Bloem J."/>
            <person name="Labutti K."/>
            <person name="Salamov A."/>
            <person name="Andreopoulos B."/>
            <person name="Baker S."/>
            <person name="Barry K."/>
            <person name="Bills G."/>
            <person name="Bluhm B."/>
            <person name="Cannon C."/>
            <person name="Castanera R."/>
            <person name="Culley D."/>
            <person name="Daum C."/>
            <person name="Ezra D."/>
            <person name="Gonzalez J."/>
            <person name="Henrissat B."/>
            <person name="Kuo A."/>
            <person name="Liang C."/>
            <person name="Lipzen A."/>
            <person name="Lutzoni F."/>
            <person name="Magnuson J."/>
            <person name="Mondo S."/>
            <person name="Nolan M."/>
            <person name="Ohm R."/>
            <person name="Pangilinan J."/>
            <person name="Park H.-J."/>
            <person name="Ramirez L."/>
            <person name="Alfaro M."/>
            <person name="Sun H."/>
            <person name="Tritt A."/>
            <person name="Yoshinaga Y."/>
            <person name="Zwiers L.-H."/>
            <person name="Turgeon B."/>
            <person name="Goodwin S."/>
            <person name="Spatafora J."/>
            <person name="Crous P."/>
            <person name="Grigoriev I."/>
        </authorList>
    </citation>
    <scope>NUCLEOTIDE SEQUENCE</scope>
    <source>
        <strain evidence="16">CBS 121167</strain>
    </source>
</reference>
<dbReference type="PROSITE" id="PS00211">
    <property type="entry name" value="ABC_TRANSPORTER_1"/>
    <property type="match status" value="1"/>
</dbReference>
<dbReference type="InterPro" id="IPR027417">
    <property type="entry name" value="P-loop_NTPase"/>
</dbReference>
<name>A0A6A6BEX4_9PEZI</name>
<dbReference type="GO" id="GO:0016887">
    <property type="term" value="F:ATP hydrolysis activity"/>
    <property type="evidence" value="ECO:0007669"/>
    <property type="project" value="InterPro"/>
</dbReference>
<dbReference type="InterPro" id="IPR003439">
    <property type="entry name" value="ABC_transporter-like_ATP-bd"/>
</dbReference>
<feature type="transmembrane region" description="Helical" evidence="13">
    <location>
        <begin position="918"/>
        <end position="942"/>
    </location>
</feature>
<dbReference type="GO" id="GO:0140359">
    <property type="term" value="F:ABC-type transporter activity"/>
    <property type="evidence" value="ECO:0007669"/>
    <property type="project" value="InterPro"/>
</dbReference>
<keyword evidence="5 14" id="KW-0732">Signal</keyword>
<evidence type="ECO:0000256" key="5">
    <source>
        <dbReference type="ARBA" id="ARBA00022729"/>
    </source>
</evidence>
<dbReference type="PANTHER" id="PTHR48041:SF2">
    <property type="entry name" value="ATP-DEPENDENT PERMEASE-RELATED"/>
    <property type="match status" value="1"/>
</dbReference>
<dbReference type="CDD" id="cd00055">
    <property type="entry name" value="EGF_Lam"/>
    <property type="match status" value="1"/>
</dbReference>
<dbReference type="Gene3D" id="2.10.25.10">
    <property type="entry name" value="Laminin"/>
    <property type="match status" value="1"/>
</dbReference>
<dbReference type="FunFam" id="3.40.50.300:FF:000702">
    <property type="entry name" value="ABC transporter (Adp1)"/>
    <property type="match status" value="1"/>
</dbReference>
<dbReference type="InterPro" id="IPR003593">
    <property type="entry name" value="AAA+_ATPase"/>
</dbReference>
<keyword evidence="8" id="KW-0067">ATP-binding</keyword>
<evidence type="ECO:0000256" key="4">
    <source>
        <dbReference type="ARBA" id="ARBA00022692"/>
    </source>
</evidence>
<dbReference type="InterPro" id="IPR050352">
    <property type="entry name" value="ABCG_transporters"/>
</dbReference>
<feature type="transmembrane region" description="Helical" evidence="13">
    <location>
        <begin position="315"/>
        <end position="338"/>
    </location>
</feature>
<keyword evidence="11" id="KW-0325">Glycoprotein</keyword>
<keyword evidence="17" id="KW-1185">Reference proteome</keyword>
<keyword evidence="7" id="KW-0256">Endoplasmic reticulum</keyword>
<dbReference type="Gene3D" id="3.40.50.300">
    <property type="entry name" value="P-loop containing nucleotide triphosphate hydrolases"/>
    <property type="match status" value="1"/>
</dbReference>
<evidence type="ECO:0000256" key="8">
    <source>
        <dbReference type="ARBA" id="ARBA00022840"/>
    </source>
</evidence>
<comment type="similarity">
    <text evidence="2">Belongs to the ABC transporter superfamily. ABCG family. Eye pigment precursor importer (TC 3.A.1.204) subfamily.</text>
</comment>
<feature type="domain" description="ABC transporter" evidence="15">
    <location>
        <begin position="371"/>
        <end position="613"/>
    </location>
</feature>
<dbReference type="PANTHER" id="PTHR48041">
    <property type="entry name" value="ABC TRANSPORTER G FAMILY MEMBER 28"/>
    <property type="match status" value="1"/>
</dbReference>
<dbReference type="GO" id="GO:0005524">
    <property type="term" value="F:ATP binding"/>
    <property type="evidence" value="ECO:0007669"/>
    <property type="project" value="UniProtKB-KW"/>
</dbReference>
<dbReference type="InterPro" id="IPR043926">
    <property type="entry name" value="ABCG_dom"/>
</dbReference>
<dbReference type="InterPro" id="IPR017871">
    <property type="entry name" value="ABC_transporter-like_CS"/>
</dbReference>
<keyword evidence="4 13" id="KW-0812">Transmembrane</keyword>
<evidence type="ECO:0000256" key="12">
    <source>
        <dbReference type="SAM" id="MobiDB-lite"/>
    </source>
</evidence>
<keyword evidence="6" id="KW-0547">Nucleotide-binding</keyword>
<keyword evidence="3" id="KW-0813">Transport</keyword>
<gene>
    <name evidence="16" type="ORF">K452DRAFT_251935</name>
</gene>
<dbReference type="OrthoDB" id="66620at2759"/>
<dbReference type="PROSITE" id="PS50893">
    <property type="entry name" value="ABC_TRANSPORTER_2"/>
    <property type="match status" value="1"/>
</dbReference>
<dbReference type="CDD" id="cd03213">
    <property type="entry name" value="ABCG_EPDR"/>
    <property type="match status" value="1"/>
</dbReference>
<sequence length="1096" mass="120307">MRPPAWATPFLAVIAISTAQKTFSNYTARDIVQDPFSIYGDRPDGCPPCFNCNLEDFQCHQFAPCGKSNGKCVCPPGFGGEDCSEPVCGSLAEGGNRMPRQDKYCNCHDGWEGINCNVCKTNDACNALMPEGVDGICYREGLVVKENYQQCDITNRKILDTLKEQKPQATFSCNAETEECNFQFWVDQKESFYCALDDCAFSATAEPNRNTTKYKCENIKCRCIPGRMLCGEEGSIDIGDFLSEEIKGPASFISVSTEGGSSQDGSKFSEPAMNDLISSVFGDESIFLRCHSGECLYKTDVPGYERPVKRINTPLIAGVIAGCALFVVAVILIVWYLARRSTVSGWGPIHLSDHDEDESAKLIADHKPTSLYFQNVSYQLNGRQILSGIQGAVHPGELLAIMGASGAGKTTFLDILARKNKRGFVQGDFFVNGEKVLDDEFRSVIGFVDQDDTMLPTLTVHETILDSALLRLPKEMSVAAKEQRVEDVERQLGIYNIRHQMIGSEEGSGRGISGGEKRRVGIACELVTSPSILFLDEPTSGLDAFNAFNVVECLVSLVKDYNRTVVFTIHQPRSNIVALFDNLILLAQGRTVYSGPFSDCQSYFDTIGYPCPPGFNIADYLVDLTMHAGTPKSPIDENSSLFATRDEIPTRASSAVGIKSIPSISNASIGPDSVIVGSPSQSSQRPKSNRRTSIKQQQERQLFTRKRSGVDSNRPQTPKTDDEQSLPENESSAIRLHRQQGFPPPQILEDPDQLPPSAGGGTGTDLDVLISSYASSDIAETLHDDIATAIASANSANGQANGMANGSAIAGRVKGYRKIGWIGQFLILSKRTWRNLYRNPMLMLTHYAIAILLAVLIGFLFYGLTDDIKGFQNRLGLFFFLLALFGFSTLTSLTVFAPERLIFVRERAKGYYSPISYFAAKVIFDIVPLRLVPPVIMGAIVYPMTGLIPAGPEFWKFMLFLVLFNLAAANICLFIGIVVRNQGVANLFATLVMLFSLLFGGFLLNHETIPKAALWLQTLSIFHYGFEGLIVNEVKYLSLVDHKYGLDIEVPGSAILSSFGFNVMALWRDAVGLGVFCGVFVVLAYASMHILLVERR</sequence>
<evidence type="ECO:0000256" key="1">
    <source>
        <dbReference type="ARBA" id="ARBA00004477"/>
    </source>
</evidence>
<dbReference type="GO" id="GO:0005789">
    <property type="term" value="C:endoplasmic reticulum membrane"/>
    <property type="evidence" value="ECO:0007669"/>
    <property type="project" value="UniProtKB-SubCell"/>
</dbReference>
<evidence type="ECO:0000256" key="9">
    <source>
        <dbReference type="ARBA" id="ARBA00022989"/>
    </source>
</evidence>
<organism evidence="16 17">
    <name type="scientific">Aplosporella prunicola CBS 121167</name>
    <dbReference type="NCBI Taxonomy" id="1176127"/>
    <lineage>
        <taxon>Eukaryota</taxon>
        <taxon>Fungi</taxon>
        <taxon>Dikarya</taxon>
        <taxon>Ascomycota</taxon>
        <taxon>Pezizomycotina</taxon>
        <taxon>Dothideomycetes</taxon>
        <taxon>Dothideomycetes incertae sedis</taxon>
        <taxon>Botryosphaeriales</taxon>
        <taxon>Aplosporellaceae</taxon>
        <taxon>Aplosporella</taxon>
    </lineage>
</organism>
<dbReference type="InterPro" id="IPR000742">
    <property type="entry name" value="EGF"/>
</dbReference>
<dbReference type="EMBL" id="ML995488">
    <property type="protein sequence ID" value="KAF2141031.1"/>
    <property type="molecule type" value="Genomic_DNA"/>
</dbReference>
<evidence type="ECO:0000256" key="13">
    <source>
        <dbReference type="SAM" id="Phobius"/>
    </source>
</evidence>
<dbReference type="AlphaFoldDB" id="A0A6A6BEX4"/>
<evidence type="ECO:0000256" key="11">
    <source>
        <dbReference type="ARBA" id="ARBA00023180"/>
    </source>
</evidence>
<evidence type="ECO:0000256" key="3">
    <source>
        <dbReference type="ARBA" id="ARBA00022448"/>
    </source>
</evidence>
<keyword evidence="9 13" id="KW-1133">Transmembrane helix</keyword>
<protein>
    <recommendedName>
        <fullName evidence="15">ABC transporter domain-containing protein</fullName>
    </recommendedName>
</protein>
<evidence type="ECO:0000313" key="16">
    <source>
        <dbReference type="EMBL" id="KAF2141031.1"/>
    </source>
</evidence>
<dbReference type="Pfam" id="PF00005">
    <property type="entry name" value="ABC_tran"/>
    <property type="match status" value="1"/>
</dbReference>
<evidence type="ECO:0000259" key="15">
    <source>
        <dbReference type="PROSITE" id="PS50893"/>
    </source>
</evidence>
<evidence type="ECO:0000256" key="14">
    <source>
        <dbReference type="SAM" id="SignalP"/>
    </source>
</evidence>
<dbReference type="SMART" id="SM00382">
    <property type="entry name" value="AAA"/>
    <property type="match status" value="1"/>
</dbReference>
<feature type="signal peptide" evidence="14">
    <location>
        <begin position="1"/>
        <end position="19"/>
    </location>
</feature>
<keyword evidence="10 13" id="KW-0472">Membrane</keyword>
<evidence type="ECO:0000313" key="17">
    <source>
        <dbReference type="Proteomes" id="UP000799438"/>
    </source>
</evidence>
<evidence type="ECO:0000256" key="7">
    <source>
        <dbReference type="ARBA" id="ARBA00022824"/>
    </source>
</evidence>
<feature type="transmembrane region" description="Helical" evidence="13">
    <location>
        <begin position="986"/>
        <end position="1006"/>
    </location>
</feature>
<dbReference type="InterPro" id="IPR002049">
    <property type="entry name" value="LE_dom"/>
</dbReference>
<evidence type="ECO:0000256" key="6">
    <source>
        <dbReference type="ARBA" id="ARBA00022741"/>
    </source>
</evidence>
<dbReference type="Pfam" id="PF01061">
    <property type="entry name" value="ABC2_membrane"/>
    <property type="match status" value="1"/>
</dbReference>
<evidence type="ECO:0000256" key="10">
    <source>
        <dbReference type="ARBA" id="ARBA00023136"/>
    </source>
</evidence>
<dbReference type="SUPFAM" id="SSF52540">
    <property type="entry name" value="P-loop containing nucleoside triphosphate hydrolases"/>
    <property type="match status" value="1"/>
</dbReference>
<feature type="transmembrane region" description="Helical" evidence="13">
    <location>
        <begin position="1073"/>
        <end position="1093"/>
    </location>
</feature>
<accession>A0A6A6BEX4</accession>
<feature type="transmembrane region" description="Helical" evidence="13">
    <location>
        <begin position="954"/>
        <end position="979"/>
    </location>
</feature>
<feature type="transmembrane region" description="Helical" evidence="13">
    <location>
        <begin position="841"/>
        <end position="864"/>
    </location>
</feature>
<feature type="transmembrane region" description="Helical" evidence="13">
    <location>
        <begin position="876"/>
        <end position="897"/>
    </location>
</feature>
<dbReference type="InterPro" id="IPR013525">
    <property type="entry name" value="ABC2_TM"/>
</dbReference>
<dbReference type="RefSeq" id="XP_033396744.1">
    <property type="nucleotide sequence ID" value="XM_033538235.1"/>
</dbReference>
<dbReference type="GeneID" id="54295731"/>
<dbReference type="PROSITE" id="PS00022">
    <property type="entry name" value="EGF_1"/>
    <property type="match status" value="1"/>
</dbReference>
<evidence type="ECO:0000256" key="2">
    <source>
        <dbReference type="ARBA" id="ARBA00005814"/>
    </source>
</evidence>
<dbReference type="Pfam" id="PF19055">
    <property type="entry name" value="ABC2_membrane_7"/>
    <property type="match status" value="1"/>
</dbReference>
<comment type="subcellular location">
    <subcellularLocation>
        <location evidence="1">Endoplasmic reticulum membrane</location>
        <topology evidence="1">Multi-pass membrane protein</topology>
    </subcellularLocation>
</comment>
<proteinExistence type="inferred from homology"/>